<evidence type="ECO:0000256" key="2">
    <source>
        <dbReference type="ARBA" id="ARBA00009695"/>
    </source>
</evidence>
<dbReference type="Pfam" id="PF21981">
    <property type="entry name" value="RecX_HTH3"/>
    <property type="match status" value="1"/>
</dbReference>
<dbReference type="Gene3D" id="1.10.10.10">
    <property type="entry name" value="Winged helix-like DNA-binding domain superfamily/Winged helix DNA-binding domain"/>
    <property type="match status" value="3"/>
</dbReference>
<dbReference type="EMBL" id="JACRTJ010000005">
    <property type="protein sequence ID" value="MBC8598071.1"/>
    <property type="molecule type" value="Genomic_DNA"/>
</dbReference>
<evidence type="ECO:0000313" key="11">
    <source>
        <dbReference type="Proteomes" id="UP000647491"/>
    </source>
</evidence>
<feature type="domain" description="RecX second three-helical" evidence="7">
    <location>
        <begin position="74"/>
        <end position="112"/>
    </location>
</feature>
<dbReference type="InterPro" id="IPR036388">
    <property type="entry name" value="WH-like_DNA-bd_sf"/>
</dbReference>
<keyword evidence="4 5" id="KW-0963">Cytoplasm</keyword>
<evidence type="ECO:0000313" key="10">
    <source>
        <dbReference type="EMBL" id="MBC8598071.1"/>
    </source>
</evidence>
<evidence type="ECO:0000256" key="6">
    <source>
        <dbReference type="SAM" id="MobiDB-lite"/>
    </source>
</evidence>
<comment type="similarity">
    <text evidence="2 5">Belongs to the RecX family.</text>
</comment>
<comment type="subcellular location">
    <subcellularLocation>
        <location evidence="1 5">Cytoplasm</location>
    </subcellularLocation>
</comment>
<dbReference type="PANTHER" id="PTHR33602">
    <property type="entry name" value="REGULATORY PROTEIN RECX FAMILY PROTEIN"/>
    <property type="match status" value="1"/>
</dbReference>
<feature type="domain" description="RecX third three-helical" evidence="8">
    <location>
        <begin position="119"/>
        <end position="164"/>
    </location>
</feature>
<dbReference type="InterPro" id="IPR053926">
    <property type="entry name" value="RecX_HTH_1st"/>
</dbReference>
<evidence type="ECO:0000259" key="9">
    <source>
        <dbReference type="Pfam" id="PF21982"/>
    </source>
</evidence>
<sequence>MKEWKLEGVSGLEGPSLQSGNAGDEKEARNKAVYYLQFSSKTEWELRKKLAEQGFLPASVDSAIRFVKAHRYLDDGEYAARYIERNQRKKSRKQMVFELRQKGIDEETLNAAFEENPVDEEEQILRLLEKKGYRGEEAEREEKQKISAYLARKGFAYEAIQRAMINYARKNRD</sequence>
<dbReference type="InterPro" id="IPR053925">
    <property type="entry name" value="RecX_HTH_3rd"/>
</dbReference>
<evidence type="ECO:0000256" key="5">
    <source>
        <dbReference type="HAMAP-Rule" id="MF_01114"/>
    </source>
</evidence>
<proteinExistence type="inferred from homology"/>
<dbReference type="Pfam" id="PF21982">
    <property type="entry name" value="RecX_HTH1"/>
    <property type="match status" value="1"/>
</dbReference>
<keyword evidence="11" id="KW-1185">Reference proteome</keyword>
<evidence type="ECO:0000259" key="7">
    <source>
        <dbReference type="Pfam" id="PF02631"/>
    </source>
</evidence>
<name>A0ABR7NPN8_9FIRM</name>
<feature type="domain" description="RecX first three-helical" evidence="9">
    <location>
        <begin position="28"/>
        <end position="64"/>
    </location>
</feature>
<reference evidence="10 11" key="1">
    <citation type="submission" date="2020-08" db="EMBL/GenBank/DDBJ databases">
        <title>Genome public.</title>
        <authorList>
            <person name="Liu C."/>
            <person name="Sun Q."/>
        </authorList>
    </citation>
    <scope>NUCLEOTIDE SEQUENCE [LARGE SCALE GENOMIC DNA]</scope>
    <source>
        <strain evidence="10 11">BX10</strain>
    </source>
</reference>
<dbReference type="Pfam" id="PF02631">
    <property type="entry name" value="RecX_HTH2"/>
    <property type="match status" value="1"/>
</dbReference>
<comment type="function">
    <text evidence="5">Modulates RecA activity.</text>
</comment>
<evidence type="ECO:0000259" key="8">
    <source>
        <dbReference type="Pfam" id="PF21981"/>
    </source>
</evidence>
<feature type="region of interest" description="Disordered" evidence="6">
    <location>
        <begin position="1"/>
        <end position="26"/>
    </location>
</feature>
<accession>A0ABR7NPN8</accession>
<dbReference type="RefSeq" id="WP_262426827.1">
    <property type="nucleotide sequence ID" value="NZ_JACRTJ010000005.1"/>
</dbReference>
<comment type="caution">
    <text evidence="10">The sequence shown here is derived from an EMBL/GenBank/DDBJ whole genome shotgun (WGS) entry which is preliminary data.</text>
</comment>
<evidence type="ECO:0000256" key="3">
    <source>
        <dbReference type="ARBA" id="ARBA00018111"/>
    </source>
</evidence>
<dbReference type="InterPro" id="IPR003783">
    <property type="entry name" value="Regulatory_RecX"/>
</dbReference>
<gene>
    <name evidence="5" type="primary">recX</name>
    <name evidence="10" type="ORF">H8708_02305</name>
</gene>
<evidence type="ECO:0000256" key="4">
    <source>
        <dbReference type="ARBA" id="ARBA00022490"/>
    </source>
</evidence>
<organism evidence="10 11">
    <name type="scientific">Enterocloster hominis</name>
    <name type="common">ex Liu et al. 2021</name>
    <dbReference type="NCBI Taxonomy" id="2763663"/>
    <lineage>
        <taxon>Bacteria</taxon>
        <taxon>Bacillati</taxon>
        <taxon>Bacillota</taxon>
        <taxon>Clostridia</taxon>
        <taxon>Lachnospirales</taxon>
        <taxon>Lachnospiraceae</taxon>
        <taxon>Enterocloster</taxon>
    </lineage>
</organism>
<protein>
    <recommendedName>
        <fullName evidence="3 5">Regulatory protein RecX</fullName>
    </recommendedName>
</protein>
<dbReference type="Proteomes" id="UP000647491">
    <property type="component" value="Unassembled WGS sequence"/>
</dbReference>
<dbReference type="InterPro" id="IPR053924">
    <property type="entry name" value="RecX_HTH_2nd"/>
</dbReference>
<dbReference type="HAMAP" id="MF_01114">
    <property type="entry name" value="RecX"/>
    <property type="match status" value="1"/>
</dbReference>
<dbReference type="PANTHER" id="PTHR33602:SF1">
    <property type="entry name" value="REGULATORY PROTEIN RECX FAMILY PROTEIN"/>
    <property type="match status" value="1"/>
</dbReference>
<evidence type="ECO:0000256" key="1">
    <source>
        <dbReference type="ARBA" id="ARBA00004496"/>
    </source>
</evidence>